<dbReference type="CDD" id="cd04301">
    <property type="entry name" value="NAT_SF"/>
    <property type="match status" value="1"/>
</dbReference>
<dbReference type="InterPro" id="IPR000182">
    <property type="entry name" value="GNAT_dom"/>
</dbReference>
<dbReference type="PANTHER" id="PTHR42791">
    <property type="entry name" value="GNAT FAMILY ACETYLTRANSFERASE"/>
    <property type="match status" value="1"/>
</dbReference>
<feature type="compositionally biased region" description="Acidic residues" evidence="1">
    <location>
        <begin position="40"/>
        <end position="53"/>
    </location>
</feature>
<evidence type="ECO:0000313" key="4">
    <source>
        <dbReference type="Proteomes" id="UP000324022"/>
    </source>
</evidence>
<dbReference type="InterPro" id="IPR052523">
    <property type="entry name" value="Trichothecene_AcTrans"/>
</dbReference>
<reference evidence="3 4" key="1">
    <citation type="submission" date="2018-03" db="EMBL/GenBank/DDBJ databases">
        <authorList>
            <person name="Guldener U."/>
        </authorList>
    </citation>
    <scope>NUCLEOTIDE SEQUENCE [LARGE SCALE GENOMIC DNA]</scope>
    <source>
        <strain evidence="3 4">NBRC100155</strain>
    </source>
</reference>
<evidence type="ECO:0000313" key="3">
    <source>
        <dbReference type="EMBL" id="SPO26903.1"/>
    </source>
</evidence>
<dbReference type="InterPro" id="IPR016181">
    <property type="entry name" value="Acyl_CoA_acyltransferase"/>
</dbReference>
<organism evidence="3 4">
    <name type="scientific">Ustilago trichophora</name>
    <dbReference type="NCBI Taxonomy" id="86804"/>
    <lineage>
        <taxon>Eukaryota</taxon>
        <taxon>Fungi</taxon>
        <taxon>Dikarya</taxon>
        <taxon>Basidiomycota</taxon>
        <taxon>Ustilaginomycotina</taxon>
        <taxon>Ustilaginomycetes</taxon>
        <taxon>Ustilaginales</taxon>
        <taxon>Ustilaginaceae</taxon>
        <taxon>Ustilago</taxon>
    </lineage>
</organism>
<accession>A0A5C3E837</accession>
<dbReference type="SUPFAM" id="SSF55729">
    <property type="entry name" value="Acyl-CoA N-acyltransferases (Nat)"/>
    <property type="match status" value="1"/>
</dbReference>
<sequence>MEETVKKTMARQEAELFSSDGRKKYTVVGVYTLPPSSSEKDEEEEEEEEEEEGKDSSDLPVESELVGFSIWQRIDPTTPLDSPISNAKESQDPCLANRFFAQMNRTRESIMAGKTYYFLKLLTILPNHQRKGLGSTLVNWGTKKADKQAIPAWLESSPMGKGTYLKAGFKILGIDQIDEKRAKRGFVDWPYMLYQGQPSQCE</sequence>
<keyword evidence="4" id="KW-1185">Reference proteome</keyword>
<dbReference type="Gene3D" id="3.40.630.30">
    <property type="match status" value="1"/>
</dbReference>
<feature type="region of interest" description="Disordered" evidence="1">
    <location>
        <begin position="28"/>
        <end position="59"/>
    </location>
</feature>
<dbReference type="EMBL" id="OOIN01000016">
    <property type="protein sequence ID" value="SPO26903.1"/>
    <property type="molecule type" value="Genomic_DNA"/>
</dbReference>
<evidence type="ECO:0000256" key="1">
    <source>
        <dbReference type="SAM" id="MobiDB-lite"/>
    </source>
</evidence>
<protein>
    <recommendedName>
        <fullName evidence="2">N-acetyltransferase domain-containing protein</fullName>
    </recommendedName>
</protein>
<dbReference type="AlphaFoldDB" id="A0A5C3E837"/>
<dbReference type="PANTHER" id="PTHR42791:SF16">
    <property type="entry name" value="N-ACETYLTRANSFERASE DOMAIN-CONTAINING PROTEIN"/>
    <property type="match status" value="1"/>
</dbReference>
<name>A0A5C3E837_9BASI</name>
<dbReference type="OrthoDB" id="2896281at2759"/>
<dbReference type="Pfam" id="PF00583">
    <property type="entry name" value="Acetyltransf_1"/>
    <property type="match status" value="1"/>
</dbReference>
<gene>
    <name evidence="3" type="ORF">UTRI_10366_B</name>
</gene>
<evidence type="ECO:0000259" key="2">
    <source>
        <dbReference type="Pfam" id="PF00583"/>
    </source>
</evidence>
<dbReference type="GO" id="GO:0016747">
    <property type="term" value="F:acyltransferase activity, transferring groups other than amino-acyl groups"/>
    <property type="evidence" value="ECO:0007669"/>
    <property type="project" value="InterPro"/>
</dbReference>
<feature type="domain" description="N-acetyltransferase" evidence="2">
    <location>
        <begin position="108"/>
        <end position="157"/>
    </location>
</feature>
<proteinExistence type="predicted"/>
<dbReference type="Proteomes" id="UP000324022">
    <property type="component" value="Unassembled WGS sequence"/>
</dbReference>